<evidence type="ECO:0000256" key="1">
    <source>
        <dbReference type="SAM" id="SignalP"/>
    </source>
</evidence>
<accession>A0A9X4RXA4</accession>
<dbReference type="Proteomes" id="UP001152599">
    <property type="component" value="Unassembled WGS sequence"/>
</dbReference>
<dbReference type="InterPro" id="IPR005901">
    <property type="entry name" value="GLPGLI"/>
</dbReference>
<dbReference type="RefSeq" id="WP_304417538.1">
    <property type="nucleotide sequence ID" value="NZ_JANAIE010000007.1"/>
</dbReference>
<dbReference type="EMBL" id="JANCMU010000002">
    <property type="protein sequence ID" value="MDG4945989.1"/>
    <property type="molecule type" value="Genomic_DNA"/>
</dbReference>
<dbReference type="NCBIfam" id="TIGR01200">
    <property type="entry name" value="GLPGLI"/>
    <property type="match status" value="1"/>
</dbReference>
<name>A0A9X4RXA4_9FLAO</name>
<keyword evidence="1" id="KW-0732">Signal</keyword>
<sequence length="250" mass="28771">MRVLTFICLILCTGLFAQDALKIKYGKQTKYDISQKIIETNKDLAEALRKAMQDITDYELVVYNNEAQFVFVEKIKNDQTEMSEGSSIIVTFGMPDEKVYSNYNTGITFRSFTANGKYTLIKSELPTYEWELTRETKEILGIKVRKAIIKSENKEETAWYAPQITYKAGPEDVWGLPGLILEYQVDRKTSKGIRTTHIFAQEIEQLDANLVNIEKPDESKAISPEQYKEETEAYMKKLKEMYSQGVDTSD</sequence>
<dbReference type="AlphaFoldDB" id="A0A9X4RXA4"/>
<proteinExistence type="predicted"/>
<evidence type="ECO:0000313" key="2">
    <source>
        <dbReference type="EMBL" id="MDG4945989.1"/>
    </source>
</evidence>
<comment type="caution">
    <text evidence="2">The sequence shown here is derived from an EMBL/GenBank/DDBJ whole genome shotgun (WGS) entry which is preliminary data.</text>
</comment>
<keyword evidence="3" id="KW-1185">Reference proteome</keyword>
<feature type="chain" id="PRO_5040979470" evidence="1">
    <location>
        <begin position="18"/>
        <end position="250"/>
    </location>
</feature>
<feature type="signal peptide" evidence="1">
    <location>
        <begin position="1"/>
        <end position="17"/>
    </location>
</feature>
<gene>
    <name evidence="2" type="ORF">NMK71_06150</name>
</gene>
<reference evidence="2" key="1">
    <citation type="submission" date="2022-07" db="EMBL/GenBank/DDBJ databases">
        <title>Description and genome-wide analysis of Profundicola chukchiensis gen. nov., sp. nov., marine bacteria isolated from bottom sediments of the Chukchi Sea.</title>
        <authorList>
            <person name="Romanenko L."/>
            <person name="Otstavnykh N."/>
            <person name="Kurilenko V."/>
            <person name="Eremeev V."/>
            <person name="Velansky P."/>
            <person name="Mikhailov V."/>
            <person name="Isaeva M."/>
        </authorList>
    </citation>
    <scope>NUCLEOTIDE SEQUENCE</scope>
    <source>
        <strain evidence="2">KMM 9713</strain>
    </source>
</reference>
<protein>
    <submittedName>
        <fullName evidence="2">GLPGLI family protein</fullName>
    </submittedName>
</protein>
<dbReference type="Pfam" id="PF09697">
    <property type="entry name" value="Porph_ging"/>
    <property type="match status" value="1"/>
</dbReference>
<evidence type="ECO:0000313" key="3">
    <source>
        <dbReference type="Proteomes" id="UP001152599"/>
    </source>
</evidence>
<organism evidence="2 3">
    <name type="scientific">Profundicola chukchiensis</name>
    <dbReference type="NCBI Taxonomy" id="2961959"/>
    <lineage>
        <taxon>Bacteria</taxon>
        <taxon>Pseudomonadati</taxon>
        <taxon>Bacteroidota</taxon>
        <taxon>Flavobacteriia</taxon>
        <taxon>Flavobacteriales</taxon>
        <taxon>Weeksellaceae</taxon>
        <taxon>Profundicola</taxon>
    </lineage>
</organism>